<evidence type="ECO:0000313" key="3">
    <source>
        <dbReference type="Proteomes" id="UP001148838"/>
    </source>
</evidence>
<evidence type="ECO:0000256" key="1">
    <source>
        <dbReference type="SAM" id="SignalP"/>
    </source>
</evidence>
<protein>
    <submittedName>
        <fullName evidence="2">Uncharacterized protein</fullName>
    </submittedName>
</protein>
<keyword evidence="3" id="KW-1185">Reference proteome</keyword>
<name>A0ABQ8U0R3_PERAM</name>
<reference evidence="2 3" key="1">
    <citation type="journal article" date="2022" name="Allergy">
        <title>Genome assembly and annotation of Periplaneta americana reveal a comprehensive cockroach allergen profile.</title>
        <authorList>
            <person name="Wang L."/>
            <person name="Xiong Q."/>
            <person name="Saelim N."/>
            <person name="Wang L."/>
            <person name="Nong W."/>
            <person name="Wan A.T."/>
            <person name="Shi M."/>
            <person name="Liu X."/>
            <person name="Cao Q."/>
            <person name="Hui J.H.L."/>
            <person name="Sookrung N."/>
            <person name="Leung T.F."/>
            <person name="Tungtrongchitr A."/>
            <person name="Tsui S.K.W."/>
        </authorList>
    </citation>
    <scope>NUCLEOTIDE SEQUENCE [LARGE SCALE GENOMIC DNA]</scope>
    <source>
        <strain evidence="2">PWHHKU_190912</strain>
    </source>
</reference>
<dbReference type="Proteomes" id="UP001148838">
    <property type="component" value="Unassembled WGS sequence"/>
</dbReference>
<feature type="chain" id="PRO_5047009571" evidence="1">
    <location>
        <begin position="21"/>
        <end position="229"/>
    </location>
</feature>
<dbReference type="EMBL" id="JAJSOF020000001">
    <property type="protein sequence ID" value="KAJ4451325.1"/>
    <property type="molecule type" value="Genomic_DNA"/>
</dbReference>
<evidence type="ECO:0000313" key="2">
    <source>
        <dbReference type="EMBL" id="KAJ4451325.1"/>
    </source>
</evidence>
<proteinExistence type="predicted"/>
<organism evidence="2 3">
    <name type="scientific">Periplaneta americana</name>
    <name type="common">American cockroach</name>
    <name type="synonym">Blatta americana</name>
    <dbReference type="NCBI Taxonomy" id="6978"/>
    <lineage>
        <taxon>Eukaryota</taxon>
        <taxon>Metazoa</taxon>
        <taxon>Ecdysozoa</taxon>
        <taxon>Arthropoda</taxon>
        <taxon>Hexapoda</taxon>
        <taxon>Insecta</taxon>
        <taxon>Pterygota</taxon>
        <taxon>Neoptera</taxon>
        <taxon>Polyneoptera</taxon>
        <taxon>Dictyoptera</taxon>
        <taxon>Blattodea</taxon>
        <taxon>Blattoidea</taxon>
        <taxon>Blattidae</taxon>
        <taxon>Blattinae</taxon>
        <taxon>Periplaneta</taxon>
    </lineage>
</organism>
<accession>A0ABQ8U0R3</accession>
<keyword evidence="1" id="KW-0732">Signal</keyword>
<gene>
    <name evidence="2" type="ORF">ANN_02787</name>
</gene>
<comment type="caution">
    <text evidence="2">The sequence shown here is derived from an EMBL/GenBank/DDBJ whole genome shotgun (WGS) entry which is preliminary data.</text>
</comment>
<sequence length="229" mass="26793">MIRHVIFFLVVVTLWDQVFLKEPYLTLWKTWMDAVNYAEYYGKIMELLEDILFIESNFKIVSKSITLIESSKLQFSEILNIVYNVSQTVIQNNNSLISEKVKCHDKTSEVGALKSSDFPFFKYVPTTSYDVESTFSQYKNCLSDHRRFTLQSLKIYVFIRLNNRVTYCEIAELLQKNVMFYLTTLATAEVISASPDVPEFNYFKVCQFLISLVQTYLVGRKFAYTSHVN</sequence>
<feature type="signal peptide" evidence="1">
    <location>
        <begin position="1"/>
        <end position="20"/>
    </location>
</feature>